<feature type="region of interest" description="Disordered" evidence="1">
    <location>
        <begin position="1"/>
        <end position="32"/>
    </location>
</feature>
<evidence type="ECO:0000256" key="1">
    <source>
        <dbReference type="SAM" id="MobiDB-lite"/>
    </source>
</evidence>
<sequence length="202" mass="21914">MDRNSTNATHPLPHTTLIPSPSPHEPAPLFNPASASVVTPATVWPSITHGSLSPVTSTTLHQDPYHNSQQSMHNLESAKPNTAVDHGPFYPAASENLILGRMYGPKIKPCRCRGQRHGTCRTRQLIESKRFNPAPMTTLLVKDETFKFLLEDRLGTLHTSELLLEEGSFSGGSASPAFDRSDEDNATTEGLKSAASFSLPTS</sequence>
<proteinExistence type="predicted"/>
<evidence type="ECO:0000313" key="2">
    <source>
        <dbReference type="EMBL" id="KAF1927461.1"/>
    </source>
</evidence>
<dbReference type="AlphaFoldDB" id="A0A6A5RGK7"/>
<keyword evidence="3" id="KW-1185">Reference proteome</keyword>
<feature type="compositionally biased region" description="Low complexity" evidence="1">
    <location>
        <begin position="165"/>
        <end position="175"/>
    </location>
</feature>
<accession>A0A6A5RGK7</accession>
<feature type="compositionally biased region" description="Polar residues" evidence="1">
    <location>
        <begin position="187"/>
        <end position="202"/>
    </location>
</feature>
<dbReference type="EMBL" id="ML978972">
    <property type="protein sequence ID" value="KAF1927461.1"/>
    <property type="molecule type" value="Genomic_DNA"/>
</dbReference>
<organism evidence="2 3">
    <name type="scientific">Didymella exigua CBS 183.55</name>
    <dbReference type="NCBI Taxonomy" id="1150837"/>
    <lineage>
        <taxon>Eukaryota</taxon>
        <taxon>Fungi</taxon>
        <taxon>Dikarya</taxon>
        <taxon>Ascomycota</taxon>
        <taxon>Pezizomycotina</taxon>
        <taxon>Dothideomycetes</taxon>
        <taxon>Pleosporomycetidae</taxon>
        <taxon>Pleosporales</taxon>
        <taxon>Pleosporineae</taxon>
        <taxon>Didymellaceae</taxon>
        <taxon>Didymella</taxon>
    </lineage>
</organism>
<dbReference type="Proteomes" id="UP000800082">
    <property type="component" value="Unassembled WGS sequence"/>
</dbReference>
<dbReference type="GeneID" id="54345527"/>
<name>A0A6A5RGK7_9PLEO</name>
<gene>
    <name evidence="2" type="ORF">M421DRAFT_180129</name>
</gene>
<protein>
    <submittedName>
        <fullName evidence="2">Uncharacterized protein</fullName>
    </submittedName>
</protein>
<feature type="region of interest" description="Disordered" evidence="1">
    <location>
        <begin position="165"/>
        <end position="202"/>
    </location>
</feature>
<dbReference type="RefSeq" id="XP_033447713.1">
    <property type="nucleotide sequence ID" value="XM_033587880.1"/>
</dbReference>
<reference evidence="2" key="1">
    <citation type="journal article" date="2020" name="Stud. Mycol.">
        <title>101 Dothideomycetes genomes: a test case for predicting lifestyles and emergence of pathogens.</title>
        <authorList>
            <person name="Haridas S."/>
            <person name="Albert R."/>
            <person name="Binder M."/>
            <person name="Bloem J."/>
            <person name="Labutti K."/>
            <person name="Salamov A."/>
            <person name="Andreopoulos B."/>
            <person name="Baker S."/>
            <person name="Barry K."/>
            <person name="Bills G."/>
            <person name="Bluhm B."/>
            <person name="Cannon C."/>
            <person name="Castanera R."/>
            <person name="Culley D."/>
            <person name="Daum C."/>
            <person name="Ezra D."/>
            <person name="Gonzalez J."/>
            <person name="Henrissat B."/>
            <person name="Kuo A."/>
            <person name="Liang C."/>
            <person name="Lipzen A."/>
            <person name="Lutzoni F."/>
            <person name="Magnuson J."/>
            <person name="Mondo S."/>
            <person name="Nolan M."/>
            <person name="Ohm R."/>
            <person name="Pangilinan J."/>
            <person name="Park H.-J."/>
            <person name="Ramirez L."/>
            <person name="Alfaro M."/>
            <person name="Sun H."/>
            <person name="Tritt A."/>
            <person name="Yoshinaga Y."/>
            <person name="Zwiers L.-H."/>
            <person name="Turgeon B."/>
            <person name="Goodwin S."/>
            <person name="Spatafora J."/>
            <person name="Crous P."/>
            <person name="Grigoriev I."/>
        </authorList>
    </citation>
    <scope>NUCLEOTIDE SEQUENCE</scope>
    <source>
        <strain evidence="2">CBS 183.55</strain>
    </source>
</reference>
<evidence type="ECO:0000313" key="3">
    <source>
        <dbReference type="Proteomes" id="UP000800082"/>
    </source>
</evidence>